<dbReference type="InterPro" id="IPR033344">
    <property type="entry name" value="CURT1"/>
</dbReference>
<dbReference type="Pfam" id="PF14159">
    <property type="entry name" value="CAAD"/>
    <property type="match status" value="1"/>
</dbReference>
<feature type="transmembrane region" description="Helical" evidence="2">
    <location>
        <begin position="131"/>
        <end position="151"/>
    </location>
</feature>
<dbReference type="InterPro" id="IPR025564">
    <property type="entry name" value="CAAD_dom"/>
</dbReference>
<dbReference type="PANTHER" id="PTHR33222">
    <property type="match status" value="1"/>
</dbReference>
<evidence type="ECO:0000256" key="2">
    <source>
        <dbReference type="SAM" id="Phobius"/>
    </source>
</evidence>
<gene>
    <name evidence="4" type="ORF">CYMTET_51182</name>
</gene>
<organism evidence="4 5">
    <name type="scientific">Cymbomonas tetramitiformis</name>
    <dbReference type="NCBI Taxonomy" id="36881"/>
    <lineage>
        <taxon>Eukaryota</taxon>
        <taxon>Viridiplantae</taxon>
        <taxon>Chlorophyta</taxon>
        <taxon>Pyramimonadophyceae</taxon>
        <taxon>Pyramimonadales</taxon>
        <taxon>Pyramimonadaceae</taxon>
        <taxon>Cymbomonas</taxon>
    </lineage>
</organism>
<evidence type="ECO:0000256" key="1">
    <source>
        <dbReference type="ARBA" id="ARBA00004141"/>
    </source>
</evidence>
<keyword evidence="2" id="KW-0472">Membrane</keyword>
<comment type="subcellular location">
    <subcellularLocation>
        <location evidence="1">Membrane</location>
        <topology evidence="1">Multi-pass membrane protein</topology>
    </subcellularLocation>
</comment>
<dbReference type="AlphaFoldDB" id="A0AAE0BNJ6"/>
<evidence type="ECO:0000313" key="5">
    <source>
        <dbReference type="Proteomes" id="UP001190700"/>
    </source>
</evidence>
<feature type="domain" description="Cyanobacterial aminoacyl-tRNA synthetase CAAD" evidence="3">
    <location>
        <begin position="90"/>
        <end position="172"/>
    </location>
</feature>
<evidence type="ECO:0000313" key="4">
    <source>
        <dbReference type="EMBL" id="KAK3238842.1"/>
    </source>
</evidence>
<comment type="caution">
    <text evidence="4">The sequence shown here is derived from an EMBL/GenBank/DDBJ whole genome shotgun (WGS) entry which is preliminary data.</text>
</comment>
<proteinExistence type="predicted"/>
<reference evidence="4 5" key="1">
    <citation type="journal article" date="2015" name="Genome Biol. Evol.">
        <title>Comparative Genomics of a Bacterivorous Green Alga Reveals Evolutionary Causalities and Consequences of Phago-Mixotrophic Mode of Nutrition.</title>
        <authorList>
            <person name="Burns J.A."/>
            <person name="Paasch A."/>
            <person name="Narechania A."/>
            <person name="Kim E."/>
        </authorList>
    </citation>
    <scope>NUCLEOTIDE SEQUENCE [LARGE SCALE GENOMIC DNA]</scope>
    <source>
        <strain evidence="4 5">PLY_AMNH</strain>
    </source>
</reference>
<accession>A0AAE0BNJ6</accession>
<dbReference type="PANTHER" id="PTHR33222:SF3">
    <property type="entry name" value="PROTEIN CURVATURE THYLAKOID 1C, CHLOROPLASTIC"/>
    <property type="match status" value="1"/>
</dbReference>
<dbReference type="EMBL" id="LGRX02034092">
    <property type="protein sequence ID" value="KAK3238842.1"/>
    <property type="molecule type" value="Genomic_DNA"/>
</dbReference>
<feature type="transmembrane region" description="Helical" evidence="2">
    <location>
        <begin position="104"/>
        <end position="125"/>
    </location>
</feature>
<protein>
    <recommendedName>
        <fullName evidence="3">Cyanobacterial aminoacyl-tRNA synthetase CAAD domain-containing protein</fullName>
    </recommendedName>
</protein>
<keyword evidence="5" id="KW-1185">Reference proteome</keyword>
<keyword evidence="2" id="KW-0812">Transmembrane</keyword>
<dbReference type="Proteomes" id="UP001190700">
    <property type="component" value="Unassembled WGS sequence"/>
</dbReference>
<evidence type="ECO:0000259" key="3">
    <source>
        <dbReference type="Pfam" id="PF14159"/>
    </source>
</evidence>
<dbReference type="GO" id="GO:0009535">
    <property type="term" value="C:chloroplast thylakoid membrane"/>
    <property type="evidence" value="ECO:0007669"/>
    <property type="project" value="TreeGrafter"/>
</dbReference>
<sequence>MAAMSQVCVCQGRVTAPHCGLRKAAPGSPKPFSLRTPRGLGVCVPLSIRTGARYPMRVRAAEEAEAAPKAAPKKEVTTDIPEIMTETYDKVKGAWVESDQKPAIVSLGVSFFVFLVSSAGVLKAIDSVPILPFFFEVVGIAYSAWFGYRYLLFQPDREELKVEITQLKGKILDFHIQHG</sequence>
<keyword evidence="2" id="KW-1133">Transmembrane helix</keyword>
<name>A0AAE0BNJ6_9CHLO</name>